<evidence type="ECO:0000259" key="2">
    <source>
        <dbReference type="Pfam" id="PF08484"/>
    </source>
</evidence>
<evidence type="ECO:0000259" key="1">
    <source>
        <dbReference type="Pfam" id="PF08421"/>
    </source>
</evidence>
<dbReference type="InterPro" id="IPR038576">
    <property type="entry name" value="Methyltransf_Zn-bd_dom_put_sf"/>
</dbReference>
<dbReference type="Pfam" id="PF08421">
    <property type="entry name" value="Methyltransf_13"/>
    <property type="match status" value="1"/>
</dbReference>
<dbReference type="Pfam" id="PF13489">
    <property type="entry name" value="Methyltransf_23"/>
    <property type="match status" value="1"/>
</dbReference>
<keyword evidence="4" id="KW-1185">Reference proteome</keyword>
<gene>
    <name evidence="3" type="ordered locus">Mesil_2947</name>
</gene>
<dbReference type="Gene3D" id="3.40.50.150">
    <property type="entry name" value="Vaccinia Virus protein VP39"/>
    <property type="match status" value="1"/>
</dbReference>
<dbReference type="RefSeq" id="WP_013159319.1">
    <property type="nucleotide sequence ID" value="NC_014212.1"/>
</dbReference>
<feature type="domain" description="Methyltransferase putative zinc binding" evidence="1">
    <location>
        <begin position="7"/>
        <end position="66"/>
    </location>
</feature>
<proteinExistence type="predicted"/>
<protein>
    <submittedName>
        <fullName evidence="3">C-methyltransferase</fullName>
    </submittedName>
</protein>
<sequence length="415" mass="46454">MAKVTHCRSCGSSELVSFLSLGRMPIINNLITDLDVDEPRYPLEVAFCKRCTLVQLTEELPAEVIFNADYPYYSSYADALLEHSRRHVEKLIAERNLGPTSQVVELASNDGYLLQYFKAAGVPVLGVDPAPGPARVAQEEGIPTLVEFFNPKLANRLVAKGIQADVILANNVLAHIPDLNGFVEGIAILLKETGIATIENPYVRDLVEQRQFDTIYHEHYCYHSVTGINNLMKRHGLTLFRVEHYPIHGGSLRYHVGKNVTVEPSVHAYLEEEHRIGMDRPEYYLEFGSRAAAVREALLALLMELRAQGKRIAAYGAAAKGAIMLNYAGIGPEIIQFVADRNPHKQGKYLPGVRIPISPPERILEEQPDYLLVLIWNLKDEVMRQQAEFARRGGKFIVAIPYPEILQGESAFVSR</sequence>
<dbReference type="InterPro" id="IPR013630">
    <property type="entry name" value="Methyltransf_Zn-bd_dom_put"/>
</dbReference>
<dbReference type="InterPro" id="IPR029063">
    <property type="entry name" value="SAM-dependent_MTases_sf"/>
</dbReference>
<dbReference type="OrthoDB" id="9815644at2"/>
<dbReference type="InterPro" id="IPR013691">
    <property type="entry name" value="MeTrfase_14"/>
</dbReference>
<dbReference type="STRING" id="526227.Mesil_2947"/>
<dbReference type="eggNOG" id="COG0500">
    <property type="taxonomic scope" value="Bacteria"/>
</dbReference>
<dbReference type="AlphaFoldDB" id="D7BDG7"/>
<dbReference type="CDD" id="cd02440">
    <property type="entry name" value="AdoMet_MTases"/>
    <property type="match status" value="1"/>
</dbReference>
<dbReference type="Gene3D" id="6.10.250.3100">
    <property type="match status" value="1"/>
</dbReference>
<dbReference type="SUPFAM" id="SSF53335">
    <property type="entry name" value="S-adenosyl-L-methionine-dependent methyltransferases"/>
    <property type="match status" value="1"/>
</dbReference>
<dbReference type="EMBL" id="CP002042">
    <property type="protein sequence ID" value="ADH64787.1"/>
    <property type="molecule type" value="Genomic_DNA"/>
</dbReference>
<dbReference type="Gene3D" id="6.20.50.110">
    <property type="entry name" value="Methyltransferase, zinc-binding domain"/>
    <property type="match status" value="1"/>
</dbReference>
<name>D7BDG7_ALLS1</name>
<dbReference type="KEGG" id="msv:Mesil_2947"/>
<evidence type="ECO:0000313" key="3">
    <source>
        <dbReference type="EMBL" id="ADH64787.1"/>
    </source>
</evidence>
<reference evidence="3 4" key="1">
    <citation type="journal article" date="2010" name="Stand. Genomic Sci.">
        <title>Complete genome sequence of Meiothermus silvanus type strain (VI-R2).</title>
        <authorList>
            <person name="Sikorski J."/>
            <person name="Tindall B.J."/>
            <person name="Lowry S."/>
            <person name="Lucas S."/>
            <person name="Nolan M."/>
            <person name="Copeland A."/>
            <person name="Glavina Del Rio T."/>
            <person name="Tice H."/>
            <person name="Cheng J.F."/>
            <person name="Han C."/>
            <person name="Pitluck S."/>
            <person name="Liolios K."/>
            <person name="Ivanova N."/>
            <person name="Mavromatis K."/>
            <person name="Mikhailova N."/>
            <person name="Pati A."/>
            <person name="Goodwin L."/>
            <person name="Chen A."/>
            <person name="Palaniappan K."/>
            <person name="Land M."/>
            <person name="Hauser L."/>
            <person name="Chang Y.J."/>
            <person name="Jeffries C.D."/>
            <person name="Rohde M."/>
            <person name="Goker M."/>
            <person name="Woyke T."/>
            <person name="Bristow J."/>
            <person name="Eisen J.A."/>
            <person name="Markowitz V."/>
            <person name="Hugenholtz P."/>
            <person name="Kyrpides N.C."/>
            <person name="Klenk H.P."/>
            <person name="Lapidus A."/>
        </authorList>
    </citation>
    <scope>NUCLEOTIDE SEQUENCE [LARGE SCALE GENOMIC DNA]</scope>
    <source>
        <strain evidence="4">ATCC 700542 / DSM 9946 / VI-R2</strain>
    </source>
</reference>
<dbReference type="Pfam" id="PF08484">
    <property type="entry name" value="Methyltransf_14"/>
    <property type="match status" value="1"/>
</dbReference>
<dbReference type="Gene3D" id="3.40.50.720">
    <property type="entry name" value="NAD(P)-binding Rossmann-like Domain"/>
    <property type="match status" value="1"/>
</dbReference>
<dbReference type="Proteomes" id="UP000001916">
    <property type="component" value="Chromosome"/>
</dbReference>
<dbReference type="PANTHER" id="PTHR43861:SF5">
    <property type="entry name" value="BLL5978 PROTEIN"/>
    <property type="match status" value="1"/>
</dbReference>
<accession>D7BDG7</accession>
<organism evidence="3 4">
    <name type="scientific">Allomeiothermus silvanus (strain ATCC 700542 / DSM 9946 / NBRC 106475 / NCIMB 13440 / VI-R2)</name>
    <name type="common">Thermus silvanus</name>
    <dbReference type="NCBI Taxonomy" id="526227"/>
    <lineage>
        <taxon>Bacteria</taxon>
        <taxon>Thermotogati</taxon>
        <taxon>Deinococcota</taxon>
        <taxon>Deinococci</taxon>
        <taxon>Thermales</taxon>
        <taxon>Thermaceae</taxon>
        <taxon>Allomeiothermus</taxon>
    </lineage>
</organism>
<evidence type="ECO:0000313" key="4">
    <source>
        <dbReference type="Proteomes" id="UP000001916"/>
    </source>
</evidence>
<dbReference type="HOGENOM" id="CLU_038800_1_0_0"/>
<feature type="domain" description="C-methyltransferase" evidence="2">
    <location>
        <begin position="246"/>
        <end position="401"/>
    </location>
</feature>
<dbReference type="PANTHER" id="PTHR43861">
    <property type="entry name" value="TRANS-ACONITATE 2-METHYLTRANSFERASE-RELATED"/>
    <property type="match status" value="1"/>
</dbReference>